<dbReference type="Proteomes" id="UP000248553">
    <property type="component" value="Unassembled WGS sequence"/>
</dbReference>
<dbReference type="EMBL" id="QHKM01000007">
    <property type="protein sequence ID" value="RAK64002.1"/>
    <property type="molecule type" value="Genomic_DNA"/>
</dbReference>
<sequence length="153" mass="17289">MIYTVSDFVCVQHDWDRGVLRHRWNGVERFAGLSLFQSVHESLLELAQQYHATCWLVELSAAPLAVEDQLWLEETWIPALADTDVRRIAVVADDPYNLMVLEGLLPVGHSLQRILQFFADPMTALEWLTGSDAVAGQLQQEWEASVEPGMLSP</sequence>
<accession>A0A328B9J3</accession>
<protein>
    <recommendedName>
        <fullName evidence="3">STAS/SEC14 domain-containing protein</fullName>
    </recommendedName>
</protein>
<evidence type="ECO:0000313" key="2">
    <source>
        <dbReference type="Proteomes" id="UP000248553"/>
    </source>
</evidence>
<comment type="caution">
    <text evidence="1">The sequence shown here is derived from an EMBL/GenBank/DDBJ whole genome shotgun (WGS) entry which is preliminary data.</text>
</comment>
<evidence type="ECO:0008006" key="3">
    <source>
        <dbReference type="Google" id="ProtNLM"/>
    </source>
</evidence>
<reference evidence="2" key="1">
    <citation type="submission" date="2018-05" db="EMBL/GenBank/DDBJ databases">
        <authorList>
            <person name="Nie L."/>
        </authorList>
    </citation>
    <scope>NUCLEOTIDE SEQUENCE [LARGE SCALE GENOMIC DNA]</scope>
    <source>
        <strain evidence="2">NL</strain>
    </source>
</reference>
<evidence type="ECO:0000313" key="1">
    <source>
        <dbReference type="EMBL" id="RAK64002.1"/>
    </source>
</evidence>
<organism evidence="1 2">
    <name type="scientific">Hymenobacter edaphi</name>
    <dbReference type="NCBI Taxonomy" id="2211146"/>
    <lineage>
        <taxon>Bacteria</taxon>
        <taxon>Pseudomonadati</taxon>
        <taxon>Bacteroidota</taxon>
        <taxon>Cytophagia</taxon>
        <taxon>Cytophagales</taxon>
        <taxon>Hymenobacteraceae</taxon>
        <taxon>Hymenobacter</taxon>
    </lineage>
</organism>
<proteinExistence type="predicted"/>
<keyword evidence="2" id="KW-1185">Reference proteome</keyword>
<gene>
    <name evidence="1" type="ORF">DLM85_18815</name>
</gene>
<name>A0A328B9J3_9BACT</name>
<dbReference type="AlphaFoldDB" id="A0A328B9J3"/>